<accession>A0A914UJ50</accession>
<organism evidence="2 3">
    <name type="scientific">Plectus sambesii</name>
    <dbReference type="NCBI Taxonomy" id="2011161"/>
    <lineage>
        <taxon>Eukaryota</taxon>
        <taxon>Metazoa</taxon>
        <taxon>Ecdysozoa</taxon>
        <taxon>Nematoda</taxon>
        <taxon>Chromadorea</taxon>
        <taxon>Plectida</taxon>
        <taxon>Plectina</taxon>
        <taxon>Plectoidea</taxon>
        <taxon>Plectidae</taxon>
        <taxon>Plectus</taxon>
    </lineage>
</organism>
<evidence type="ECO:0000313" key="2">
    <source>
        <dbReference type="Proteomes" id="UP000887566"/>
    </source>
</evidence>
<evidence type="ECO:0000256" key="1">
    <source>
        <dbReference type="SAM" id="MobiDB-lite"/>
    </source>
</evidence>
<evidence type="ECO:0000313" key="3">
    <source>
        <dbReference type="WBParaSite" id="PSAMB.scaffold1052size36665.g10587.t1"/>
    </source>
</evidence>
<dbReference type="WBParaSite" id="PSAMB.scaffold1052size36665.g10587.t1">
    <property type="protein sequence ID" value="PSAMB.scaffold1052size36665.g10587.t1"/>
    <property type="gene ID" value="PSAMB.scaffold1052size36665.g10587"/>
</dbReference>
<keyword evidence="2" id="KW-1185">Reference proteome</keyword>
<dbReference type="Proteomes" id="UP000887566">
    <property type="component" value="Unplaced"/>
</dbReference>
<proteinExistence type="predicted"/>
<feature type="compositionally biased region" description="Low complexity" evidence="1">
    <location>
        <begin position="354"/>
        <end position="365"/>
    </location>
</feature>
<feature type="compositionally biased region" description="Low complexity" evidence="1">
    <location>
        <begin position="62"/>
        <end position="80"/>
    </location>
</feature>
<protein>
    <submittedName>
        <fullName evidence="3">Uncharacterized protein</fullName>
    </submittedName>
</protein>
<feature type="compositionally biased region" description="Low complexity" evidence="1">
    <location>
        <begin position="105"/>
        <end position="123"/>
    </location>
</feature>
<feature type="region of interest" description="Disordered" evidence="1">
    <location>
        <begin position="60"/>
        <end position="137"/>
    </location>
</feature>
<name>A0A914UJ50_9BILA</name>
<sequence>MTDRCVAAGNALAHEKKLIRRRRRRLRGQQRITACKRAHARMPLALAYYMQASGANDARMPTASWTTTTTRTQQTHATSGRSRRLRPVRARSDSLQVTRRSGQYAAAIRASRSLARRSTSSSRTDTRGTQHKYARTPHHPSLSLWVGLDGRTSSSLIVLAHPTPTSQGARAAVAAANEARANLSTAEDGRNSADDGDGILGRRALVLVALLAHVPSEEEGRREHRRDGWRAAAVDRRGDAFDPRAQLAFRSASAAEDRIRPQRLSVRRRLLSAGVHWTLLFQFVLPDSGPGFICSIRGLRSAAQKCSSSVLTRASSLQGDSLGSTGRSSGRSDAALLACSSNSSRRIGTKRRTSAGSGRVSVGSREGSRIDVVDAPEENACRSGYVDRPELARRAAAATSNRQLPSKLVRGVAENDLSNDTGGRPAAVAAAAAAESVDGVQSLFAPSK</sequence>
<feature type="region of interest" description="Disordered" evidence="1">
    <location>
        <begin position="347"/>
        <end position="367"/>
    </location>
</feature>
<dbReference type="AlphaFoldDB" id="A0A914UJ50"/>
<reference evidence="3" key="1">
    <citation type="submission" date="2022-11" db="UniProtKB">
        <authorList>
            <consortium name="WormBaseParasite"/>
        </authorList>
    </citation>
    <scope>IDENTIFICATION</scope>
</reference>